<comment type="caution">
    <text evidence="7">The sequence shown here is derived from an EMBL/GenBank/DDBJ whole genome shotgun (WGS) entry which is preliminary data.</text>
</comment>
<sequence>MELWIGFRTGFALILAIGAQNAFVLRQGIRREHVWAVVLVCAVSDALLISLGVSGLGKLVEAMPWLFPVMRWGGAAFLIVYGARAMIAAWKGGEAMEADAQGAVPLGKVIATCLMFTWLNPHVYLDTVLLVGSISTQFPGHEWEFGAGAMLASFVFFGMLGFGARLVAPLFANPTAWRVLDVIVGLMMWSVAANLIVRG</sequence>
<evidence type="ECO:0000256" key="4">
    <source>
        <dbReference type="ARBA" id="ARBA00022989"/>
    </source>
</evidence>
<name>A0ABX0VYG7_9RHOB</name>
<comment type="subcellular location">
    <subcellularLocation>
        <location evidence="1">Cell membrane</location>
        <topology evidence="1">Multi-pass membrane protein</topology>
    </subcellularLocation>
</comment>
<keyword evidence="5 6" id="KW-0472">Membrane</keyword>
<dbReference type="Proteomes" id="UP000709466">
    <property type="component" value="Unassembled WGS sequence"/>
</dbReference>
<feature type="transmembrane region" description="Helical" evidence="6">
    <location>
        <begin position="179"/>
        <end position="197"/>
    </location>
</feature>
<evidence type="ECO:0000256" key="2">
    <source>
        <dbReference type="ARBA" id="ARBA00022475"/>
    </source>
</evidence>
<organism evidence="7 8">
    <name type="scientific">Marivivens donghaensis</name>
    <dbReference type="NCBI Taxonomy" id="1699413"/>
    <lineage>
        <taxon>Bacteria</taxon>
        <taxon>Pseudomonadati</taxon>
        <taxon>Pseudomonadota</taxon>
        <taxon>Alphaproteobacteria</taxon>
        <taxon>Rhodobacterales</taxon>
        <taxon>Paracoccaceae</taxon>
        <taxon>Marivivens group</taxon>
        <taxon>Marivivens</taxon>
    </lineage>
</organism>
<keyword evidence="3 6" id="KW-0812">Transmembrane</keyword>
<evidence type="ECO:0000313" key="8">
    <source>
        <dbReference type="Proteomes" id="UP000709466"/>
    </source>
</evidence>
<feature type="transmembrane region" description="Helical" evidence="6">
    <location>
        <begin position="69"/>
        <end position="90"/>
    </location>
</feature>
<dbReference type="Pfam" id="PF01810">
    <property type="entry name" value="LysE"/>
    <property type="match status" value="1"/>
</dbReference>
<dbReference type="RefSeq" id="WP_167637628.1">
    <property type="nucleotide sequence ID" value="NZ_JAATOP010000004.1"/>
</dbReference>
<feature type="transmembrane region" description="Helical" evidence="6">
    <location>
        <begin position="34"/>
        <end position="57"/>
    </location>
</feature>
<evidence type="ECO:0000256" key="5">
    <source>
        <dbReference type="ARBA" id="ARBA00023136"/>
    </source>
</evidence>
<evidence type="ECO:0000256" key="1">
    <source>
        <dbReference type="ARBA" id="ARBA00004651"/>
    </source>
</evidence>
<feature type="transmembrane region" description="Helical" evidence="6">
    <location>
        <begin position="6"/>
        <end position="25"/>
    </location>
</feature>
<reference evidence="7 8" key="1">
    <citation type="submission" date="2020-03" db="EMBL/GenBank/DDBJ databases">
        <title>Bacterial isolates of synthetic phycosphere.</title>
        <authorList>
            <person name="Fu H."/>
            <person name="Moran M.A."/>
        </authorList>
    </citation>
    <scope>NUCLEOTIDE SEQUENCE [LARGE SCALE GENOMIC DNA]</scope>
    <source>
        <strain evidence="7 8">HF1</strain>
    </source>
</reference>
<keyword evidence="2" id="KW-1003">Cell membrane</keyword>
<evidence type="ECO:0000313" key="7">
    <source>
        <dbReference type="EMBL" id="NIY72242.1"/>
    </source>
</evidence>
<dbReference type="EMBL" id="JAATOP010000004">
    <property type="protein sequence ID" value="NIY72242.1"/>
    <property type="molecule type" value="Genomic_DNA"/>
</dbReference>
<evidence type="ECO:0000256" key="3">
    <source>
        <dbReference type="ARBA" id="ARBA00022692"/>
    </source>
</evidence>
<gene>
    <name evidence="7" type="ORF">HCZ30_07315</name>
</gene>
<evidence type="ECO:0000256" key="6">
    <source>
        <dbReference type="SAM" id="Phobius"/>
    </source>
</evidence>
<protein>
    <submittedName>
        <fullName evidence="7">Amino acid transporter</fullName>
    </submittedName>
</protein>
<proteinExistence type="predicted"/>
<keyword evidence="4 6" id="KW-1133">Transmembrane helix</keyword>
<feature type="transmembrane region" description="Helical" evidence="6">
    <location>
        <begin position="145"/>
        <end position="167"/>
    </location>
</feature>
<feature type="transmembrane region" description="Helical" evidence="6">
    <location>
        <begin position="102"/>
        <end position="125"/>
    </location>
</feature>
<dbReference type="PANTHER" id="PTHR30086">
    <property type="entry name" value="ARGININE EXPORTER PROTEIN ARGO"/>
    <property type="match status" value="1"/>
</dbReference>
<dbReference type="InterPro" id="IPR001123">
    <property type="entry name" value="LeuE-type"/>
</dbReference>
<dbReference type="PANTHER" id="PTHR30086:SF20">
    <property type="entry name" value="ARGININE EXPORTER PROTEIN ARGO-RELATED"/>
    <property type="match status" value="1"/>
</dbReference>
<keyword evidence="8" id="KW-1185">Reference proteome</keyword>
<accession>A0ABX0VYG7</accession>